<evidence type="ECO:0000313" key="1">
    <source>
        <dbReference type="EMBL" id="CAJ1949970.1"/>
    </source>
</evidence>
<reference evidence="1" key="1">
    <citation type="submission" date="2023-10" db="EMBL/GenBank/DDBJ databases">
        <authorList>
            <person name="Domelevo Entfellner J.-B."/>
        </authorList>
    </citation>
    <scope>NUCLEOTIDE SEQUENCE</scope>
</reference>
<gene>
    <name evidence="1" type="ORF">AYBTSS11_LOCUS14002</name>
</gene>
<dbReference type="Gramene" id="rna-AYBTSS11_LOCUS14002">
    <property type="protein sequence ID" value="CAJ1949970.1"/>
    <property type="gene ID" value="gene-AYBTSS11_LOCUS14002"/>
</dbReference>
<accession>A0AA86SHS2</accession>
<dbReference type="EMBL" id="OY731401">
    <property type="protein sequence ID" value="CAJ1949970.1"/>
    <property type="molecule type" value="Genomic_DNA"/>
</dbReference>
<protein>
    <submittedName>
        <fullName evidence="1">Uncharacterized protein</fullName>
    </submittedName>
</protein>
<name>A0AA86SHS2_9FABA</name>
<sequence>MRAIEWIPCGCFCSTAKSLSLPRTVVTASLASEALSIIEEKKNELNLALLKSQEVMVNNSREFQPFMNTGGHTLQSVKIEEQKHKIGGKQSESLALGRKRLNRTYDSHMKFFGGVELAGGTSEAPPKQRHQLRNVPGLAIQNVETHLQSLFLLTMTTKSYDSNLTAGQNIFENWLFKLISNQKSVITDSLSDYEFLSSKWSPFPLLIVFRN</sequence>
<proteinExistence type="predicted"/>
<dbReference type="Proteomes" id="UP001189624">
    <property type="component" value="Chromosome 4"/>
</dbReference>
<dbReference type="Gene3D" id="1.10.10.60">
    <property type="entry name" value="Homeodomain-like"/>
    <property type="match status" value="1"/>
</dbReference>
<evidence type="ECO:0000313" key="2">
    <source>
        <dbReference type="Proteomes" id="UP001189624"/>
    </source>
</evidence>
<keyword evidence="2" id="KW-1185">Reference proteome</keyword>
<organism evidence="1 2">
    <name type="scientific">Sphenostylis stenocarpa</name>
    <dbReference type="NCBI Taxonomy" id="92480"/>
    <lineage>
        <taxon>Eukaryota</taxon>
        <taxon>Viridiplantae</taxon>
        <taxon>Streptophyta</taxon>
        <taxon>Embryophyta</taxon>
        <taxon>Tracheophyta</taxon>
        <taxon>Spermatophyta</taxon>
        <taxon>Magnoliopsida</taxon>
        <taxon>eudicotyledons</taxon>
        <taxon>Gunneridae</taxon>
        <taxon>Pentapetalae</taxon>
        <taxon>rosids</taxon>
        <taxon>fabids</taxon>
        <taxon>Fabales</taxon>
        <taxon>Fabaceae</taxon>
        <taxon>Papilionoideae</taxon>
        <taxon>50 kb inversion clade</taxon>
        <taxon>NPAAA clade</taxon>
        <taxon>indigoferoid/millettioid clade</taxon>
        <taxon>Phaseoleae</taxon>
        <taxon>Sphenostylis</taxon>
    </lineage>
</organism>
<dbReference type="AlphaFoldDB" id="A0AA86SHS2"/>